<evidence type="ECO:0000256" key="2">
    <source>
        <dbReference type="HAMAP-Rule" id="MF_00048"/>
    </source>
</evidence>
<sequence>MVGTKQQLGRVGEELAADFLARRGFEVVDLNWRCPQGEIDLVAFDGEILVVIEVKTRRSLSYGHPFEAISEAKLRRLRTLAVLWARHHGYLSCRIRLDAVAVLAPRGAEASIEHLRGIG</sequence>
<protein>
    <recommendedName>
        <fullName evidence="2">UPF0102 protein UM93_06210</fullName>
    </recommendedName>
</protein>
<name>A0A0D4BXM9_9MICC</name>
<dbReference type="Gene3D" id="3.40.1350.10">
    <property type="match status" value="1"/>
</dbReference>
<dbReference type="PANTHER" id="PTHR34039">
    <property type="entry name" value="UPF0102 PROTEIN YRAN"/>
    <property type="match status" value="1"/>
</dbReference>
<dbReference type="InterPro" id="IPR011856">
    <property type="entry name" value="tRNA_endonuc-like_dom_sf"/>
</dbReference>
<dbReference type="InterPro" id="IPR003509">
    <property type="entry name" value="UPF0102_YraN-like"/>
</dbReference>
<dbReference type="NCBIfam" id="NF009150">
    <property type="entry name" value="PRK12497.1-3"/>
    <property type="match status" value="1"/>
</dbReference>
<dbReference type="PATRIC" id="fig|1618207.4.peg.1260"/>
<evidence type="ECO:0000313" key="4">
    <source>
        <dbReference type="Proteomes" id="UP000061839"/>
    </source>
</evidence>
<reference evidence="3 4" key="1">
    <citation type="journal article" date="2015" name="Genome Announc.">
        <title>Complete Genome Sequencing of Protease-Producing Novel Arthrobacter sp. Strain IHBB 11108 Using PacBio Single-Molecule Real-Time Sequencing Technology.</title>
        <authorList>
            <person name="Kiran S."/>
            <person name="Swarnkar M.K."/>
            <person name="Pal M."/>
            <person name="Thakur R."/>
            <person name="Tewari R."/>
            <person name="Singh A.K."/>
            <person name="Gulati A."/>
        </authorList>
    </citation>
    <scope>NUCLEOTIDE SEQUENCE [LARGE SCALE GENOMIC DNA]</scope>
    <source>
        <strain evidence="3 4">IHBB 11108</strain>
    </source>
</reference>
<dbReference type="GO" id="GO:0003676">
    <property type="term" value="F:nucleic acid binding"/>
    <property type="evidence" value="ECO:0007669"/>
    <property type="project" value="InterPro"/>
</dbReference>
<gene>
    <name evidence="3" type="ORF">UM93_06210</name>
</gene>
<dbReference type="PANTHER" id="PTHR34039:SF1">
    <property type="entry name" value="UPF0102 PROTEIN YRAN"/>
    <property type="match status" value="1"/>
</dbReference>
<dbReference type="CDD" id="cd20736">
    <property type="entry name" value="PoNe_Nuclease"/>
    <property type="match status" value="1"/>
</dbReference>
<evidence type="ECO:0000313" key="3">
    <source>
        <dbReference type="EMBL" id="AJT41212.1"/>
    </source>
</evidence>
<keyword evidence="4" id="KW-1185">Reference proteome</keyword>
<evidence type="ECO:0000256" key="1">
    <source>
        <dbReference type="ARBA" id="ARBA00006738"/>
    </source>
</evidence>
<dbReference type="InterPro" id="IPR011335">
    <property type="entry name" value="Restrct_endonuc-II-like"/>
</dbReference>
<dbReference type="SUPFAM" id="SSF52980">
    <property type="entry name" value="Restriction endonuclease-like"/>
    <property type="match status" value="1"/>
</dbReference>
<dbReference type="NCBIfam" id="NF009154">
    <property type="entry name" value="PRK12497.3-3"/>
    <property type="match status" value="1"/>
</dbReference>
<dbReference type="AlphaFoldDB" id="A0A0D4BXM9"/>
<dbReference type="STRING" id="1618207.UM93_06210"/>
<proteinExistence type="inferred from homology"/>
<accession>A0A0D4BXM9</accession>
<organism evidence="3 4">
    <name type="scientific">Psychromicrobium lacuslunae</name>
    <dbReference type="NCBI Taxonomy" id="1618207"/>
    <lineage>
        <taxon>Bacteria</taxon>
        <taxon>Bacillati</taxon>
        <taxon>Actinomycetota</taxon>
        <taxon>Actinomycetes</taxon>
        <taxon>Micrococcales</taxon>
        <taxon>Micrococcaceae</taxon>
        <taxon>Psychromicrobium</taxon>
    </lineage>
</organism>
<dbReference type="HAMAP" id="MF_00048">
    <property type="entry name" value="UPF0102"/>
    <property type="match status" value="1"/>
</dbReference>
<dbReference type="Pfam" id="PF02021">
    <property type="entry name" value="UPF0102"/>
    <property type="match status" value="1"/>
</dbReference>
<comment type="similarity">
    <text evidence="1 2">Belongs to the UPF0102 family.</text>
</comment>
<dbReference type="KEGG" id="ari:UM93_06210"/>
<dbReference type="HOGENOM" id="CLU_115353_2_3_11"/>
<dbReference type="Proteomes" id="UP000061839">
    <property type="component" value="Chromosome"/>
</dbReference>
<dbReference type="EMBL" id="CP011005">
    <property type="protein sequence ID" value="AJT41212.1"/>
    <property type="molecule type" value="Genomic_DNA"/>
</dbReference>